<dbReference type="GO" id="GO:0051287">
    <property type="term" value="F:NAD binding"/>
    <property type="evidence" value="ECO:0007669"/>
    <property type="project" value="InterPro"/>
</dbReference>
<evidence type="ECO:0000256" key="7">
    <source>
        <dbReference type="ARBA" id="ARBA00049130"/>
    </source>
</evidence>
<dbReference type="PIRSF" id="PIRSF000124">
    <property type="entry name" value="UDPglc_GDPman_dh"/>
    <property type="match status" value="1"/>
</dbReference>
<dbReference type="Pfam" id="PF00984">
    <property type="entry name" value="UDPG_MGDP_dh"/>
    <property type="match status" value="1"/>
</dbReference>
<proteinExistence type="inferred from homology"/>
<dbReference type="SUPFAM" id="SSF52413">
    <property type="entry name" value="UDP-glucose/GDP-mannose dehydrogenase C-terminal domain"/>
    <property type="match status" value="1"/>
</dbReference>
<evidence type="ECO:0000256" key="8">
    <source>
        <dbReference type="PIRNR" id="PIRNR000124"/>
    </source>
</evidence>
<dbReference type="SMART" id="SM00984">
    <property type="entry name" value="UDPG_MGDP_dh_C"/>
    <property type="match status" value="1"/>
</dbReference>
<dbReference type="EMBL" id="FOKW01000005">
    <property type="protein sequence ID" value="SFC19541.1"/>
    <property type="molecule type" value="Genomic_DNA"/>
</dbReference>
<sequence>MTTTISDTENRADERESDRKGNASGSVPDDTGSHSPLDHDAGTETTAATTREATICVVGLGYVGLPLAVGFAESNYRVIGYDVDDATVERLRSGVDTTGDLSDAAVRNDAISYTSDASEIAEADYVIVTVPTPIDDDDQPDLSYVESAGRTVGSKMKPGTTVVLESTVYPGSTREVLVPALEDASGLTAGEDFFVGYSPERATPGDPDHGLEDVVKVVGAQNEKVLEDVAGLYESVVDAGVHRAPSIEVAEAAKVVENAQRDLNIAFVNELSMALERMDVDTQAVLEAAGTKWNFHDYRPGLVGGHCIPVDPYFFAHRSSREGFDPELVRTSRKVNESLPDHVAELTIKALNDCHKTLRESRVLVLGLSYKPGVGDIRSSKVVDVVDKLQEYDVDVEGFDPFADDDAVRETFDIEVQERLSFEGIDAILLATSHAEFERMDLEAVAAELEEDPALVDVNGCLEKSEAVEAGFVYRRL</sequence>
<dbReference type="Gene3D" id="3.40.50.720">
    <property type="entry name" value="NAD(P)-binding Rossmann-like Domain"/>
    <property type="match status" value="2"/>
</dbReference>
<dbReference type="InterPro" id="IPR008927">
    <property type="entry name" value="6-PGluconate_DH-like_C_sf"/>
</dbReference>
<dbReference type="SUPFAM" id="SSF51735">
    <property type="entry name" value="NAD(P)-binding Rossmann-fold domains"/>
    <property type="match status" value="1"/>
</dbReference>
<dbReference type="InterPro" id="IPR014027">
    <property type="entry name" value="UDP-Glc/GDP-Man_DH_C"/>
</dbReference>
<dbReference type="NCBIfam" id="TIGR03026">
    <property type="entry name" value="NDP-sugDHase"/>
    <property type="match status" value="1"/>
</dbReference>
<gene>
    <name evidence="11" type="ORF">SAMN05444422_105223</name>
</gene>
<feature type="region of interest" description="Disordered" evidence="9">
    <location>
        <begin position="1"/>
        <end position="46"/>
    </location>
</feature>
<keyword evidence="4" id="KW-0560">Oxidoreductase</keyword>
<dbReference type="Pfam" id="PF03720">
    <property type="entry name" value="UDPG_MGDP_dh_C"/>
    <property type="match status" value="1"/>
</dbReference>
<evidence type="ECO:0000256" key="1">
    <source>
        <dbReference type="ARBA" id="ARBA00006601"/>
    </source>
</evidence>
<dbReference type="GO" id="GO:0000271">
    <property type="term" value="P:polysaccharide biosynthetic process"/>
    <property type="evidence" value="ECO:0007669"/>
    <property type="project" value="InterPro"/>
</dbReference>
<dbReference type="InterPro" id="IPR036291">
    <property type="entry name" value="NAD(P)-bd_dom_sf"/>
</dbReference>
<dbReference type="OrthoDB" id="372050at2157"/>
<dbReference type="GO" id="GO:0016628">
    <property type="term" value="F:oxidoreductase activity, acting on the CH-CH group of donors, NAD or NADP as acceptor"/>
    <property type="evidence" value="ECO:0007669"/>
    <property type="project" value="InterPro"/>
</dbReference>
<accession>A0A1I1H6V2</accession>
<organism evidence="11 12">
    <name type="scientific">Natronobacterium haloterrestre</name>
    <name type="common">Halobiforma haloterrestris</name>
    <dbReference type="NCBI Taxonomy" id="148448"/>
    <lineage>
        <taxon>Archaea</taxon>
        <taxon>Methanobacteriati</taxon>
        <taxon>Methanobacteriota</taxon>
        <taxon>Stenosarchaea group</taxon>
        <taxon>Halobacteria</taxon>
        <taxon>Halobacteriales</taxon>
        <taxon>Natrialbaceae</taxon>
        <taxon>Natronobacterium</taxon>
    </lineage>
</organism>
<evidence type="ECO:0000256" key="6">
    <source>
        <dbReference type="ARBA" id="ARBA00030172"/>
    </source>
</evidence>
<dbReference type="GO" id="GO:0089714">
    <property type="term" value="F:UDP-N-acetyl-D-mannosamine dehydrogenase activity"/>
    <property type="evidence" value="ECO:0007669"/>
    <property type="project" value="UniProtKB-EC"/>
</dbReference>
<evidence type="ECO:0000313" key="12">
    <source>
        <dbReference type="Proteomes" id="UP000199161"/>
    </source>
</evidence>
<dbReference type="InterPro" id="IPR036220">
    <property type="entry name" value="UDP-Glc/GDP-Man_DH_C_sf"/>
</dbReference>
<reference evidence="12" key="1">
    <citation type="submission" date="2016-10" db="EMBL/GenBank/DDBJ databases">
        <authorList>
            <person name="Varghese N."/>
            <person name="Submissions S."/>
        </authorList>
    </citation>
    <scope>NUCLEOTIDE SEQUENCE [LARGE SCALE GENOMIC DNA]</scope>
    <source>
        <strain evidence="12">DSM 13078</strain>
    </source>
</reference>
<evidence type="ECO:0000256" key="5">
    <source>
        <dbReference type="ARBA" id="ARBA00023027"/>
    </source>
</evidence>
<dbReference type="InterPro" id="IPR014026">
    <property type="entry name" value="UDP-Glc/GDP-Man_DH_dimer"/>
</dbReference>
<dbReference type="PANTHER" id="PTHR43491:SF2">
    <property type="entry name" value="UDP-N-ACETYL-D-MANNOSAMINE DEHYDROGENASE"/>
    <property type="match status" value="1"/>
</dbReference>
<dbReference type="InterPro" id="IPR028359">
    <property type="entry name" value="UDP_ManNAc/GlcNAc_DH"/>
</dbReference>
<keyword evidence="5" id="KW-0520">NAD</keyword>
<evidence type="ECO:0000313" key="11">
    <source>
        <dbReference type="EMBL" id="SFC19541.1"/>
    </source>
</evidence>
<dbReference type="Proteomes" id="UP000199161">
    <property type="component" value="Unassembled WGS sequence"/>
</dbReference>
<name>A0A1I1H6V2_NATHA</name>
<evidence type="ECO:0000256" key="4">
    <source>
        <dbReference type="ARBA" id="ARBA00023002"/>
    </source>
</evidence>
<dbReference type="PANTHER" id="PTHR43491">
    <property type="entry name" value="UDP-N-ACETYL-D-MANNOSAMINE DEHYDROGENASE"/>
    <property type="match status" value="1"/>
</dbReference>
<keyword evidence="12" id="KW-1185">Reference proteome</keyword>
<feature type="compositionally biased region" description="Basic and acidic residues" evidence="9">
    <location>
        <begin position="8"/>
        <end position="21"/>
    </location>
</feature>
<evidence type="ECO:0000256" key="3">
    <source>
        <dbReference type="ARBA" id="ARBA00016796"/>
    </source>
</evidence>
<dbReference type="Pfam" id="PF03721">
    <property type="entry name" value="UDPG_MGDP_dh_N"/>
    <property type="match status" value="1"/>
</dbReference>
<dbReference type="PIRSF" id="PIRSF500136">
    <property type="entry name" value="UDP_ManNAc_DH"/>
    <property type="match status" value="1"/>
</dbReference>
<dbReference type="SUPFAM" id="SSF48179">
    <property type="entry name" value="6-phosphogluconate dehydrogenase C-terminal domain-like"/>
    <property type="match status" value="1"/>
</dbReference>
<dbReference type="InterPro" id="IPR017476">
    <property type="entry name" value="UDP-Glc/GDP-Man"/>
</dbReference>
<comment type="similarity">
    <text evidence="1 8">Belongs to the UDP-glucose/GDP-mannose dehydrogenase family.</text>
</comment>
<dbReference type="InterPro" id="IPR001732">
    <property type="entry name" value="UDP-Glc/GDP-Man_DH_N"/>
</dbReference>
<dbReference type="EC" id="1.1.1.336" evidence="2"/>
<dbReference type="RefSeq" id="WP_089788253.1">
    <property type="nucleotide sequence ID" value="NZ_FOKW01000005.1"/>
</dbReference>
<dbReference type="AlphaFoldDB" id="A0A1I1H6V2"/>
<evidence type="ECO:0000259" key="10">
    <source>
        <dbReference type="SMART" id="SM00984"/>
    </source>
</evidence>
<protein>
    <recommendedName>
        <fullName evidence="3">UDP-N-acetyl-D-mannosamine dehydrogenase</fullName>
        <ecNumber evidence="2">1.1.1.336</ecNumber>
    </recommendedName>
    <alternativeName>
        <fullName evidence="6">UDP-ManNAc 6-dehydrogenase</fullName>
    </alternativeName>
</protein>
<evidence type="ECO:0000256" key="9">
    <source>
        <dbReference type="SAM" id="MobiDB-lite"/>
    </source>
</evidence>
<evidence type="ECO:0000256" key="2">
    <source>
        <dbReference type="ARBA" id="ARBA00012935"/>
    </source>
</evidence>
<comment type="catalytic activity">
    <reaction evidence="7">
        <text>UDP-N-acetyl-alpha-D-mannosamine + 2 NAD(+) + H2O = UDP-N-acetyl-alpha-D-mannosaminouronate + 2 NADH + 3 H(+)</text>
        <dbReference type="Rhea" id="RHEA:25780"/>
        <dbReference type="ChEBI" id="CHEBI:15377"/>
        <dbReference type="ChEBI" id="CHEBI:15378"/>
        <dbReference type="ChEBI" id="CHEBI:57540"/>
        <dbReference type="ChEBI" id="CHEBI:57945"/>
        <dbReference type="ChEBI" id="CHEBI:68623"/>
        <dbReference type="ChEBI" id="CHEBI:70731"/>
        <dbReference type="EC" id="1.1.1.336"/>
    </reaction>
</comment>
<feature type="domain" description="UDP-glucose/GDP-mannose dehydrogenase C-terminal" evidence="10">
    <location>
        <begin position="364"/>
        <end position="464"/>
    </location>
</feature>